<dbReference type="Pfam" id="PF14243">
    <property type="entry name" value="R2K_3"/>
    <property type="match status" value="1"/>
</dbReference>
<dbReference type="InterPro" id="IPR025643">
    <property type="entry name" value="R2K_3"/>
</dbReference>
<evidence type="ECO:0000313" key="2">
    <source>
        <dbReference type="EMBL" id="GIJ05835.1"/>
    </source>
</evidence>
<keyword evidence="3" id="KW-1185">Reference proteome</keyword>
<accession>A0A8J4DM66</accession>
<proteinExistence type="predicted"/>
<dbReference type="EMBL" id="BOOY01000036">
    <property type="protein sequence ID" value="GIJ05835.1"/>
    <property type="molecule type" value="Genomic_DNA"/>
</dbReference>
<dbReference type="RefSeq" id="WP_203941018.1">
    <property type="nucleotide sequence ID" value="NZ_BAAAGJ010000003.1"/>
</dbReference>
<feature type="domain" description="ATP-grasp" evidence="1">
    <location>
        <begin position="111"/>
        <end position="253"/>
    </location>
</feature>
<protein>
    <recommendedName>
        <fullName evidence="1">ATP-grasp domain-containing protein</fullName>
    </recommendedName>
</protein>
<organism evidence="2 3">
    <name type="scientific">Spirilliplanes yamanashiensis</name>
    <dbReference type="NCBI Taxonomy" id="42233"/>
    <lineage>
        <taxon>Bacteria</taxon>
        <taxon>Bacillati</taxon>
        <taxon>Actinomycetota</taxon>
        <taxon>Actinomycetes</taxon>
        <taxon>Micromonosporales</taxon>
        <taxon>Micromonosporaceae</taxon>
        <taxon>Spirilliplanes</taxon>
    </lineage>
</organism>
<gene>
    <name evidence="2" type="ORF">Sya03_51870</name>
</gene>
<dbReference type="AlphaFoldDB" id="A0A8J4DM66"/>
<sequence>MTAVVFPADPLRPRRVDEHFRAEADAAREAGARVLLDSAPGAAEPAWYRGWMLTPERYAALPFELCTTPDMYRRAHELPGWYPVFAAVTPASVWLPPGAPLAGLPAAAAALGDGPFVVKDYVKSRKHEWDSACFAPDAGRLPAVAATFAERQEDFLAGNVVVRAFESFTGPEVRVWWLDGEPVLTGPHPDGPPEVPEPPLGHVAPLVRELGCRFVTTDLALRADGVWRVVEVGDGQVSELPSVADPAVLFAALVAAAGR</sequence>
<evidence type="ECO:0000313" key="3">
    <source>
        <dbReference type="Proteomes" id="UP000652013"/>
    </source>
</evidence>
<comment type="caution">
    <text evidence="2">The sequence shown here is derived from an EMBL/GenBank/DDBJ whole genome shotgun (WGS) entry which is preliminary data.</text>
</comment>
<evidence type="ECO:0000259" key="1">
    <source>
        <dbReference type="Pfam" id="PF14243"/>
    </source>
</evidence>
<name>A0A8J4DM66_9ACTN</name>
<dbReference type="Proteomes" id="UP000652013">
    <property type="component" value="Unassembled WGS sequence"/>
</dbReference>
<reference evidence="2" key="1">
    <citation type="submission" date="2021-01" db="EMBL/GenBank/DDBJ databases">
        <title>Whole genome shotgun sequence of Spirilliplanes yamanashiensis NBRC 15828.</title>
        <authorList>
            <person name="Komaki H."/>
            <person name="Tamura T."/>
        </authorList>
    </citation>
    <scope>NUCLEOTIDE SEQUENCE</scope>
    <source>
        <strain evidence="2">NBRC 15828</strain>
    </source>
</reference>